<dbReference type="InterPro" id="IPR050498">
    <property type="entry name" value="Ycf3"/>
</dbReference>
<keyword evidence="5" id="KW-1185">Reference proteome</keyword>
<evidence type="ECO:0000256" key="2">
    <source>
        <dbReference type="ARBA" id="ARBA00022803"/>
    </source>
</evidence>
<dbReference type="SMART" id="SM00028">
    <property type="entry name" value="TPR"/>
    <property type="match status" value="3"/>
</dbReference>
<keyword evidence="1" id="KW-0677">Repeat</keyword>
<dbReference type="PANTHER" id="PTHR44858:SF1">
    <property type="entry name" value="UDP-N-ACETYLGLUCOSAMINE--PEPTIDE N-ACETYLGLUCOSAMINYLTRANSFERASE SPINDLY-RELATED"/>
    <property type="match status" value="1"/>
</dbReference>
<evidence type="ECO:0000256" key="1">
    <source>
        <dbReference type="ARBA" id="ARBA00022737"/>
    </source>
</evidence>
<feature type="repeat" description="TPR" evidence="3">
    <location>
        <begin position="97"/>
        <end position="130"/>
    </location>
</feature>
<reference evidence="4 5" key="1">
    <citation type="submission" date="2017-06" db="EMBL/GenBank/DDBJ databases">
        <title>Genome sequencing of cyanobaciteial culture collection at National Institute for Environmental Studies (NIES).</title>
        <authorList>
            <person name="Hirose Y."/>
            <person name="Shimura Y."/>
            <person name="Fujisawa T."/>
            <person name="Nakamura Y."/>
            <person name="Kawachi M."/>
        </authorList>
    </citation>
    <scope>NUCLEOTIDE SEQUENCE [LARGE SCALE GENOMIC DNA]</scope>
    <source>
        <strain evidence="4 5">NIES-37</strain>
    </source>
</reference>
<organism evidence="4 5">
    <name type="scientific">Tolypothrix tenuis PCC 7101</name>
    <dbReference type="NCBI Taxonomy" id="231146"/>
    <lineage>
        <taxon>Bacteria</taxon>
        <taxon>Bacillati</taxon>
        <taxon>Cyanobacteriota</taxon>
        <taxon>Cyanophyceae</taxon>
        <taxon>Nostocales</taxon>
        <taxon>Tolypothrichaceae</taxon>
        <taxon>Tolypothrix</taxon>
    </lineage>
</organism>
<dbReference type="Gene3D" id="1.25.40.10">
    <property type="entry name" value="Tetratricopeptide repeat domain"/>
    <property type="match status" value="1"/>
</dbReference>
<dbReference type="InterPro" id="IPR011990">
    <property type="entry name" value="TPR-like_helical_dom_sf"/>
</dbReference>
<dbReference type="InterPro" id="IPR019734">
    <property type="entry name" value="TPR_rpt"/>
</dbReference>
<dbReference type="EMBL" id="AP018248">
    <property type="protein sequence ID" value="BAZ00662.1"/>
    <property type="molecule type" value="Genomic_DNA"/>
</dbReference>
<name>A0A1Z4N4T1_9CYAN</name>
<evidence type="ECO:0000256" key="3">
    <source>
        <dbReference type="PROSITE-ProRule" id="PRU00339"/>
    </source>
</evidence>
<dbReference type="RefSeq" id="WP_096579713.1">
    <property type="nucleotide sequence ID" value="NZ_CAWNJS010000001.1"/>
</dbReference>
<dbReference type="Proteomes" id="UP000218785">
    <property type="component" value="Chromosome"/>
</dbReference>
<dbReference type="Pfam" id="PF13431">
    <property type="entry name" value="TPR_17"/>
    <property type="match status" value="1"/>
</dbReference>
<dbReference type="GO" id="GO:0009279">
    <property type="term" value="C:cell outer membrane"/>
    <property type="evidence" value="ECO:0007669"/>
    <property type="project" value="TreeGrafter"/>
</dbReference>
<evidence type="ECO:0000313" key="5">
    <source>
        <dbReference type="Proteomes" id="UP000218785"/>
    </source>
</evidence>
<dbReference type="PROSITE" id="PS50005">
    <property type="entry name" value="TPR"/>
    <property type="match status" value="1"/>
</dbReference>
<dbReference type="KEGG" id="ttq:NIES37_46570"/>
<gene>
    <name evidence="4" type="ORF">NIES37_46570</name>
</gene>
<evidence type="ECO:0000313" key="4">
    <source>
        <dbReference type="EMBL" id="BAZ00662.1"/>
    </source>
</evidence>
<proteinExistence type="predicted"/>
<dbReference type="AlphaFoldDB" id="A0A1Z4N4T1"/>
<dbReference type="PANTHER" id="PTHR44858">
    <property type="entry name" value="TETRATRICOPEPTIDE REPEAT PROTEIN 6"/>
    <property type="match status" value="1"/>
</dbReference>
<keyword evidence="2 3" id="KW-0802">TPR repeat</keyword>
<dbReference type="SUPFAM" id="SSF48452">
    <property type="entry name" value="TPR-like"/>
    <property type="match status" value="1"/>
</dbReference>
<dbReference type="GO" id="GO:0046813">
    <property type="term" value="P:receptor-mediated virion attachment to host cell"/>
    <property type="evidence" value="ECO:0007669"/>
    <property type="project" value="TreeGrafter"/>
</dbReference>
<accession>A0A1Z4N4T1</accession>
<protein>
    <submittedName>
        <fullName evidence="4">Uncharacterized protein</fullName>
    </submittedName>
</protein>
<sequence>MDNNNQTFSQPEVIQPLQVEMPYQSKAVSLYVQQAYNHFYQGDVEGAIADFNIALCIHPNSAELYTARGNFRKQKLGDRLGAIEDYTQAIFINPDNAFFYFCRSQTYQELGNQEKAIEDYNIGLTLAPEGTMCCLI</sequence>